<comment type="catalytic activity">
    <reaction evidence="3">
        <text>DNA(n) + a 2'-deoxyribonucleoside 5'-triphosphate = DNA(n+1) + diphosphate</text>
        <dbReference type="Rhea" id="RHEA:22508"/>
        <dbReference type="Rhea" id="RHEA-COMP:17339"/>
        <dbReference type="Rhea" id="RHEA-COMP:17340"/>
        <dbReference type="ChEBI" id="CHEBI:33019"/>
        <dbReference type="ChEBI" id="CHEBI:61560"/>
        <dbReference type="ChEBI" id="CHEBI:173112"/>
        <dbReference type="EC" id="2.7.7.7"/>
    </reaction>
</comment>
<dbReference type="OrthoDB" id="238874at2"/>
<dbReference type="InterPro" id="IPR012337">
    <property type="entry name" value="RNaseH-like_sf"/>
</dbReference>
<dbReference type="AlphaFoldDB" id="A0A225D8Y6"/>
<evidence type="ECO:0000259" key="5">
    <source>
        <dbReference type="SMART" id="SM00482"/>
    </source>
</evidence>
<evidence type="ECO:0000256" key="3">
    <source>
        <dbReference type="ARBA" id="ARBA00049244"/>
    </source>
</evidence>
<keyword evidence="2" id="KW-0235">DNA replication</keyword>
<dbReference type="EMBL" id="NIDE01000014">
    <property type="protein sequence ID" value="OWK37433.1"/>
    <property type="molecule type" value="Genomic_DNA"/>
</dbReference>
<reference evidence="7" key="1">
    <citation type="submission" date="2017-06" db="EMBL/GenBank/DDBJ databases">
        <title>Genome analysis of Fimbriiglobus ruber SP5, the first member of the order Planctomycetales with confirmed chitinolytic capability.</title>
        <authorList>
            <person name="Ravin N.V."/>
            <person name="Rakitin A.L."/>
            <person name="Ivanova A.A."/>
            <person name="Beletsky A.V."/>
            <person name="Kulichevskaya I.S."/>
            <person name="Mardanov A.V."/>
            <person name="Dedysh S.N."/>
        </authorList>
    </citation>
    <scope>NUCLEOTIDE SEQUENCE [LARGE SCALE GENOMIC DNA]</scope>
    <source>
        <strain evidence="7">SP5</strain>
    </source>
</reference>
<evidence type="ECO:0000256" key="4">
    <source>
        <dbReference type="SAM" id="MobiDB-lite"/>
    </source>
</evidence>
<dbReference type="PANTHER" id="PTHR10133">
    <property type="entry name" value="DNA POLYMERASE I"/>
    <property type="match status" value="1"/>
</dbReference>
<keyword evidence="7" id="KW-1185">Reference proteome</keyword>
<dbReference type="SMART" id="SM00482">
    <property type="entry name" value="POLAc"/>
    <property type="match status" value="1"/>
</dbReference>
<proteinExistence type="predicted"/>
<evidence type="ECO:0000313" key="7">
    <source>
        <dbReference type="Proteomes" id="UP000214646"/>
    </source>
</evidence>
<accession>A0A225D8Y6</accession>
<dbReference type="Gene3D" id="1.10.150.20">
    <property type="entry name" value="5' to 3' exonuclease, C-terminal subdomain"/>
    <property type="match status" value="2"/>
</dbReference>
<dbReference type="PANTHER" id="PTHR10133:SF27">
    <property type="entry name" value="DNA POLYMERASE NU"/>
    <property type="match status" value="1"/>
</dbReference>
<dbReference type="InterPro" id="IPR002298">
    <property type="entry name" value="DNA_polymerase_A"/>
</dbReference>
<sequence>MELTVGNERVAFRPWQPTDGQVFRTPFAFHAETTTIDTMRPWATPAYVLGAGFDGKTGLFVPRDRLPAFWATHADVPIACHEARFHLAVVAAAVPSVDVYDRVDRNAVYDTWLMHRLLALGANGHTAAGVGESTLDRCVAEHLGETLPKSQTDSQGRVVRLSFGRWLRRPSADIEPVYLDCLARVTAATFLLFGRLRAGLERLLAESGGSWGYVSPDWLAAQVQRWGWQTHHIQVRASIVLRAVTANGLTLDLDRRDELTARLQAEATRLREELRLHGYLAGQPGAEAALQSILRRLERTLPGVTFPRTAGGKYATSREALGEQAARVPFLVTLASYQAIESLLGGFVSRVRKRVVHPSFDPLVRSGRTSSFGELNAQNLPREHGVRACIVPSPGHVFISADYATIEMATLAQALKSQFGLDSGLARALNTGRDPHRMVAARMTGKPESEVTNDERQRAKPINFGKPGGMGLAAVRQCAKASYGVDLDDGEAQKLSDACEDEFPELGDFLRPESDEGEAVAQLFGLTPASHHAHTRCRRFLDHPENASRADDPHSILGRMCLKVLKSDLPTTRAGVPYQSTDVDYFWSRVKGGLDHLPDQVRQAVRDRRPSPALLRAVREAADRAPVFTVTGRLRAGASFPARRNTVFQGLAADGAKLALWLLWRAGFRVVNFVHDEVLIEVPASEDLLAKAEQIRGLMIDGMRQVVPDIRIAVEYAACDRWYKGAKAVRSPDEKRLELWTPPGA</sequence>
<evidence type="ECO:0000313" key="6">
    <source>
        <dbReference type="EMBL" id="OWK37433.1"/>
    </source>
</evidence>
<name>A0A225D8Y6_9BACT</name>
<dbReference type="SUPFAM" id="SSF56672">
    <property type="entry name" value="DNA/RNA polymerases"/>
    <property type="match status" value="1"/>
</dbReference>
<feature type="region of interest" description="Disordered" evidence="4">
    <location>
        <begin position="442"/>
        <end position="465"/>
    </location>
</feature>
<dbReference type="InterPro" id="IPR043502">
    <property type="entry name" value="DNA/RNA_pol_sf"/>
</dbReference>
<feature type="compositionally biased region" description="Basic and acidic residues" evidence="4">
    <location>
        <begin position="445"/>
        <end position="458"/>
    </location>
</feature>
<dbReference type="Gene3D" id="3.30.70.370">
    <property type="match status" value="2"/>
</dbReference>
<evidence type="ECO:0000256" key="1">
    <source>
        <dbReference type="ARBA" id="ARBA00012417"/>
    </source>
</evidence>
<dbReference type="GO" id="GO:0006302">
    <property type="term" value="P:double-strand break repair"/>
    <property type="evidence" value="ECO:0007669"/>
    <property type="project" value="TreeGrafter"/>
</dbReference>
<comment type="caution">
    <text evidence="6">The sequence shown here is derived from an EMBL/GenBank/DDBJ whole genome shotgun (WGS) entry which is preliminary data.</text>
</comment>
<dbReference type="Pfam" id="PF00476">
    <property type="entry name" value="DNA_pol_A"/>
    <property type="match status" value="1"/>
</dbReference>
<evidence type="ECO:0000256" key="2">
    <source>
        <dbReference type="ARBA" id="ARBA00022705"/>
    </source>
</evidence>
<dbReference type="GO" id="GO:0006261">
    <property type="term" value="P:DNA-templated DNA replication"/>
    <property type="evidence" value="ECO:0007669"/>
    <property type="project" value="InterPro"/>
</dbReference>
<gene>
    <name evidence="6" type="ORF">FRUB_06553</name>
</gene>
<dbReference type="Proteomes" id="UP000214646">
    <property type="component" value="Unassembled WGS sequence"/>
</dbReference>
<dbReference type="InterPro" id="IPR001098">
    <property type="entry name" value="DNA-dir_DNA_pol_A_palm_dom"/>
</dbReference>
<protein>
    <recommendedName>
        <fullName evidence="1">DNA-directed DNA polymerase</fullName>
        <ecNumber evidence="1">2.7.7.7</ecNumber>
    </recommendedName>
</protein>
<dbReference type="RefSeq" id="WP_088257355.1">
    <property type="nucleotide sequence ID" value="NZ_NIDE01000014.1"/>
</dbReference>
<dbReference type="EC" id="2.7.7.7" evidence="1"/>
<organism evidence="6 7">
    <name type="scientific">Fimbriiglobus ruber</name>
    <dbReference type="NCBI Taxonomy" id="1908690"/>
    <lineage>
        <taxon>Bacteria</taxon>
        <taxon>Pseudomonadati</taxon>
        <taxon>Planctomycetota</taxon>
        <taxon>Planctomycetia</taxon>
        <taxon>Gemmatales</taxon>
        <taxon>Gemmataceae</taxon>
        <taxon>Fimbriiglobus</taxon>
    </lineage>
</organism>
<dbReference type="SUPFAM" id="SSF53098">
    <property type="entry name" value="Ribonuclease H-like"/>
    <property type="match status" value="1"/>
</dbReference>
<dbReference type="GO" id="GO:0003887">
    <property type="term" value="F:DNA-directed DNA polymerase activity"/>
    <property type="evidence" value="ECO:0007669"/>
    <property type="project" value="UniProtKB-EC"/>
</dbReference>
<feature type="domain" description="DNA-directed DNA polymerase family A palm" evidence="5">
    <location>
        <begin position="383"/>
        <end position="686"/>
    </location>
</feature>
<dbReference type="GO" id="GO:0003677">
    <property type="term" value="F:DNA binding"/>
    <property type="evidence" value="ECO:0007669"/>
    <property type="project" value="InterPro"/>
</dbReference>